<evidence type="ECO:0000313" key="4">
    <source>
        <dbReference type="EMBL" id="BAR01807.1"/>
    </source>
</evidence>
<proteinExistence type="predicted"/>
<sequence length="337" mass="36020">MASIVNQMIGSTDLGGGLIPTEYSNQIIQDIPKQSVMLSRARQITMSTRTRTQPVLDSKPIAYWVGGDTGLKQTTKMSWSGLNITAEELAAIVPIPEAVINDAGIPIWNEVMPRLTAAIGYKLDQACLFGTDKPSSFPDGIVPQAIAAGNKLTQGTDLAADVATMGQKLAEQGFAMNGFASQPGLNWQLIGLRDNNGAPIYVPSLASGAPSTLYGYGLNEVDNGAWDMTKAVLLGADWSNFVIGVRQDITFKMLDQAPITDDNGKVILNLAQQDCVAMRVVFRAGFQIANPINDVQPNKSKRFPAFVIQPKSVAASQSQQTVEDPPASVIQPKSVAD</sequence>
<dbReference type="GeneID" id="45582746"/>
<evidence type="ECO:0000256" key="2">
    <source>
        <dbReference type="SAM" id="MobiDB-lite"/>
    </source>
</evidence>
<dbReference type="InterPro" id="IPR024455">
    <property type="entry name" value="Phage_capsid"/>
</dbReference>
<dbReference type="Pfam" id="PF05065">
    <property type="entry name" value="Phage_capsid"/>
    <property type="match status" value="1"/>
</dbReference>
<gene>
    <name evidence="4" type="ORF">BBCT_0839</name>
</gene>
<protein>
    <submittedName>
        <fullName evidence="4">Hypothetical phage protein</fullName>
    </submittedName>
</protein>
<feature type="domain" description="Phage capsid-like C-terminal" evidence="3">
    <location>
        <begin position="15"/>
        <end position="291"/>
    </location>
</feature>
<dbReference type="SUPFAM" id="SSF56563">
    <property type="entry name" value="Major capsid protein gp5"/>
    <property type="match status" value="1"/>
</dbReference>
<dbReference type="Gene3D" id="3.30.2320.10">
    <property type="entry name" value="hypothetical protein PF0899 domain"/>
    <property type="match status" value="1"/>
</dbReference>
<dbReference type="RefSeq" id="WP_003834972.1">
    <property type="nucleotide sequence ID" value="NZ_ABXY01000011.1"/>
</dbReference>
<name>A0ABN5V4S0_9BIFI</name>
<evidence type="ECO:0000259" key="3">
    <source>
        <dbReference type="Pfam" id="PF05065"/>
    </source>
</evidence>
<dbReference type="Proteomes" id="UP000035061">
    <property type="component" value="Chromosome"/>
</dbReference>
<keyword evidence="5" id="KW-1185">Reference proteome</keyword>
<dbReference type="InterPro" id="IPR054612">
    <property type="entry name" value="Phage_capsid-like_C"/>
</dbReference>
<evidence type="ECO:0000313" key="5">
    <source>
        <dbReference type="Proteomes" id="UP000035061"/>
    </source>
</evidence>
<organism evidence="4 5">
    <name type="scientific">Bifidobacterium catenulatum DSM 16992 = JCM 1194 = LMG 11043</name>
    <dbReference type="NCBI Taxonomy" id="566552"/>
    <lineage>
        <taxon>Bacteria</taxon>
        <taxon>Bacillati</taxon>
        <taxon>Actinomycetota</taxon>
        <taxon>Actinomycetes</taxon>
        <taxon>Bifidobacteriales</taxon>
        <taxon>Bifidobacteriaceae</taxon>
        <taxon>Bifidobacterium</taxon>
    </lineage>
</organism>
<feature type="region of interest" description="Disordered" evidence="2">
    <location>
        <begin position="314"/>
        <end position="337"/>
    </location>
</feature>
<evidence type="ECO:0000256" key="1">
    <source>
        <dbReference type="ARBA" id="ARBA00004328"/>
    </source>
</evidence>
<dbReference type="EMBL" id="AP012325">
    <property type="protein sequence ID" value="BAR01807.1"/>
    <property type="molecule type" value="Genomic_DNA"/>
</dbReference>
<dbReference type="Gene3D" id="3.30.2400.10">
    <property type="entry name" value="Major capsid protein gp5"/>
    <property type="match status" value="1"/>
</dbReference>
<accession>A0ABN5V4S0</accession>
<reference evidence="4 5" key="1">
    <citation type="submission" date="2012-02" db="EMBL/GenBank/DDBJ databases">
        <title>Complete genome sequence of Bifidobacterium catenulatum JCM 1194.</title>
        <authorList>
            <person name="Toh H."/>
            <person name="Oshima K."/>
            <person name="Morita H."/>
            <person name="Hattori M."/>
        </authorList>
    </citation>
    <scope>NUCLEOTIDE SEQUENCE [LARGE SCALE GENOMIC DNA]</scope>
    <source>
        <strain evidence="4 5">JCM 1194</strain>
    </source>
</reference>
<dbReference type="NCBIfam" id="TIGR01554">
    <property type="entry name" value="major_cap_HK97"/>
    <property type="match status" value="1"/>
</dbReference>
<comment type="subcellular location">
    <subcellularLocation>
        <location evidence="1">Virion</location>
    </subcellularLocation>
</comment>